<feature type="transmembrane region" description="Helical" evidence="1">
    <location>
        <begin position="232"/>
        <end position="255"/>
    </location>
</feature>
<keyword evidence="1" id="KW-1133">Transmembrane helix</keyword>
<dbReference type="PANTHER" id="PTHR36840:SF1">
    <property type="entry name" value="BLL5714 PROTEIN"/>
    <property type="match status" value="1"/>
</dbReference>
<accession>A0A6J7KEH9</accession>
<protein>
    <submittedName>
        <fullName evidence="2">Unannotated protein</fullName>
    </submittedName>
</protein>
<feature type="transmembrane region" description="Helical" evidence="1">
    <location>
        <begin position="360"/>
        <end position="376"/>
    </location>
</feature>
<feature type="transmembrane region" description="Helical" evidence="1">
    <location>
        <begin position="49"/>
        <end position="70"/>
    </location>
</feature>
<feature type="transmembrane region" description="Helical" evidence="1">
    <location>
        <begin position="201"/>
        <end position="220"/>
    </location>
</feature>
<dbReference type="AlphaFoldDB" id="A0A6J7KEH9"/>
<keyword evidence="1" id="KW-0812">Transmembrane</keyword>
<feature type="transmembrane region" description="Helical" evidence="1">
    <location>
        <begin position="82"/>
        <end position="101"/>
    </location>
</feature>
<evidence type="ECO:0000256" key="1">
    <source>
        <dbReference type="SAM" id="Phobius"/>
    </source>
</evidence>
<dbReference type="InterPro" id="IPR010640">
    <property type="entry name" value="Low_temperature_requirement_A"/>
</dbReference>
<evidence type="ECO:0000313" key="2">
    <source>
        <dbReference type="EMBL" id="CAB4954618.1"/>
    </source>
</evidence>
<name>A0A6J7KEH9_9ZZZZ</name>
<feature type="transmembrane region" description="Helical" evidence="1">
    <location>
        <begin position="24"/>
        <end position="43"/>
    </location>
</feature>
<feature type="transmembrane region" description="Helical" evidence="1">
    <location>
        <begin position="337"/>
        <end position="354"/>
    </location>
</feature>
<feature type="transmembrane region" description="Helical" evidence="1">
    <location>
        <begin position="167"/>
        <end position="189"/>
    </location>
</feature>
<gene>
    <name evidence="2" type="ORF">UFOPK3772_01772</name>
</gene>
<dbReference type="Pfam" id="PF06772">
    <property type="entry name" value="LtrA"/>
    <property type="match status" value="1"/>
</dbReference>
<feature type="transmembrane region" description="Helical" evidence="1">
    <location>
        <begin position="305"/>
        <end position="325"/>
    </location>
</feature>
<feature type="transmembrane region" description="Helical" evidence="1">
    <location>
        <begin position="139"/>
        <end position="161"/>
    </location>
</feature>
<proteinExistence type="predicted"/>
<dbReference type="EMBL" id="CAFBNE010000055">
    <property type="protein sequence ID" value="CAB4954618.1"/>
    <property type="molecule type" value="Genomic_DNA"/>
</dbReference>
<reference evidence="2" key="1">
    <citation type="submission" date="2020-05" db="EMBL/GenBank/DDBJ databases">
        <authorList>
            <person name="Chiriac C."/>
            <person name="Salcher M."/>
            <person name="Ghai R."/>
            <person name="Kavagutti S V."/>
        </authorList>
    </citation>
    <scope>NUCLEOTIDE SEQUENCE</scope>
</reference>
<keyword evidence="1" id="KW-0472">Membrane</keyword>
<feature type="transmembrane region" description="Helical" evidence="1">
    <location>
        <begin position="107"/>
        <end position="127"/>
    </location>
</feature>
<organism evidence="2">
    <name type="scientific">freshwater metagenome</name>
    <dbReference type="NCBI Taxonomy" id="449393"/>
    <lineage>
        <taxon>unclassified sequences</taxon>
        <taxon>metagenomes</taxon>
        <taxon>ecological metagenomes</taxon>
    </lineage>
</organism>
<feature type="transmembrane region" description="Helical" evidence="1">
    <location>
        <begin position="276"/>
        <end position="293"/>
    </location>
</feature>
<dbReference type="PANTHER" id="PTHR36840">
    <property type="entry name" value="BLL5714 PROTEIN"/>
    <property type="match status" value="1"/>
</dbReference>
<sequence>MSTPDEHRHDRVVGESHAVTPLELFFDLVFVFALTQVTALLAADLTWLGMLRGFAVLAVIWWAWVGYAWLTNSIRIDDDVTSRLVIMAAMVAMLVVGLAAPTAFGEYALLFGSAYFVVRVLHVLLYVNATRADADVYGAVLRLAPGMLAGATLILVAGFVAPGPLRAALWALAIIIDFGTPLVVGTSGWKVDADHFAERHGLIIIIALGESVVALGVSAAGEELSAGVVTAAALGVVAVCAMWWLYFDVVAVVAARVLDSLSGRVQANMARDSYSYIHLFMVFGIVLVALGLKKTLLDIDAPLKAVVSVALFGGMALYLLAHVAFRLRNIHTVNVQRIVVSGVLIVLIPVGVLLPSLASLGILAGVLVALVTYEAIRFREIRHRIRFNEP</sequence>